<dbReference type="Pfam" id="PF10566">
    <property type="entry name" value="Glyco_hydro_97"/>
    <property type="match status" value="1"/>
</dbReference>
<name>A0A699WS04_TANCI</name>
<sequence>MDEGWAKTTLNPFEPNPTINLQELIAYGKSKNVKILLWFTWLAIENNPTVYETLEKWGIAGMKIDFMDRSDQWMVNYYTR</sequence>
<protein>
    <recommendedName>
        <fullName evidence="1">Glycosyl-hydrolase 97 catalytic domain-containing protein</fullName>
    </recommendedName>
</protein>
<dbReference type="EMBL" id="BKCJ011746344">
    <property type="protein sequence ID" value="GFD49719.1"/>
    <property type="molecule type" value="Genomic_DNA"/>
</dbReference>
<dbReference type="Gene3D" id="3.20.20.70">
    <property type="entry name" value="Aldolase class I"/>
    <property type="match status" value="1"/>
</dbReference>
<dbReference type="SUPFAM" id="SSF51445">
    <property type="entry name" value="(Trans)glycosidases"/>
    <property type="match status" value="1"/>
</dbReference>
<dbReference type="InterPro" id="IPR017853">
    <property type="entry name" value="GH"/>
</dbReference>
<reference evidence="2" key="1">
    <citation type="journal article" date="2019" name="Sci. Rep.">
        <title>Draft genome of Tanacetum cinerariifolium, the natural source of mosquito coil.</title>
        <authorList>
            <person name="Yamashiro T."/>
            <person name="Shiraishi A."/>
            <person name="Satake H."/>
            <person name="Nakayama K."/>
        </authorList>
    </citation>
    <scope>NUCLEOTIDE SEQUENCE</scope>
</reference>
<organism evidence="2">
    <name type="scientific">Tanacetum cinerariifolium</name>
    <name type="common">Dalmatian daisy</name>
    <name type="synonym">Chrysanthemum cinerariifolium</name>
    <dbReference type="NCBI Taxonomy" id="118510"/>
    <lineage>
        <taxon>Eukaryota</taxon>
        <taxon>Viridiplantae</taxon>
        <taxon>Streptophyta</taxon>
        <taxon>Embryophyta</taxon>
        <taxon>Tracheophyta</taxon>
        <taxon>Spermatophyta</taxon>
        <taxon>Magnoliopsida</taxon>
        <taxon>eudicotyledons</taxon>
        <taxon>Gunneridae</taxon>
        <taxon>Pentapetalae</taxon>
        <taxon>asterids</taxon>
        <taxon>campanulids</taxon>
        <taxon>Asterales</taxon>
        <taxon>Asteraceae</taxon>
        <taxon>Asteroideae</taxon>
        <taxon>Anthemideae</taxon>
        <taxon>Anthemidinae</taxon>
        <taxon>Tanacetum</taxon>
    </lineage>
</organism>
<accession>A0A699WS04</accession>
<evidence type="ECO:0000313" key="2">
    <source>
        <dbReference type="EMBL" id="GFD49719.1"/>
    </source>
</evidence>
<dbReference type="InterPro" id="IPR019563">
    <property type="entry name" value="GH97_catalytic"/>
</dbReference>
<feature type="domain" description="Glycosyl-hydrolase 97 catalytic" evidence="1">
    <location>
        <begin position="2"/>
        <end position="80"/>
    </location>
</feature>
<gene>
    <name evidence="2" type="ORF">Tci_921688</name>
</gene>
<dbReference type="InterPro" id="IPR013785">
    <property type="entry name" value="Aldolase_TIM"/>
</dbReference>
<dbReference type="InterPro" id="IPR052720">
    <property type="entry name" value="Glycosyl_hydrolase_97"/>
</dbReference>
<dbReference type="AlphaFoldDB" id="A0A699WS04"/>
<evidence type="ECO:0000259" key="1">
    <source>
        <dbReference type="Pfam" id="PF10566"/>
    </source>
</evidence>
<dbReference type="PANTHER" id="PTHR35803">
    <property type="entry name" value="GLUCAN 1,4-ALPHA-GLUCOSIDASE SUSB-RELATED"/>
    <property type="match status" value="1"/>
</dbReference>
<comment type="caution">
    <text evidence="2">The sequence shown here is derived from an EMBL/GenBank/DDBJ whole genome shotgun (WGS) entry which is preliminary data.</text>
</comment>
<proteinExistence type="predicted"/>
<dbReference type="PANTHER" id="PTHR35803:SF2">
    <property type="entry name" value="RETAINING ALPHA-GALACTOSIDASE"/>
    <property type="match status" value="1"/>
</dbReference>
<feature type="non-terminal residue" evidence="2">
    <location>
        <position position="80"/>
    </location>
</feature>